<evidence type="ECO:0000313" key="1">
    <source>
        <dbReference type="EMBL" id="KAI4388981.1"/>
    </source>
</evidence>
<organism evidence="1 2">
    <name type="scientific">Melastoma candidum</name>
    <dbReference type="NCBI Taxonomy" id="119954"/>
    <lineage>
        <taxon>Eukaryota</taxon>
        <taxon>Viridiplantae</taxon>
        <taxon>Streptophyta</taxon>
        <taxon>Embryophyta</taxon>
        <taxon>Tracheophyta</taxon>
        <taxon>Spermatophyta</taxon>
        <taxon>Magnoliopsida</taxon>
        <taxon>eudicotyledons</taxon>
        <taxon>Gunneridae</taxon>
        <taxon>Pentapetalae</taxon>
        <taxon>rosids</taxon>
        <taxon>malvids</taxon>
        <taxon>Myrtales</taxon>
        <taxon>Melastomataceae</taxon>
        <taxon>Melastomatoideae</taxon>
        <taxon>Melastomateae</taxon>
        <taxon>Melastoma</taxon>
    </lineage>
</organism>
<dbReference type="EMBL" id="CM042880">
    <property type="protein sequence ID" value="KAI4388981.1"/>
    <property type="molecule type" value="Genomic_DNA"/>
</dbReference>
<proteinExistence type="predicted"/>
<accession>A0ACB9SC05</accession>
<name>A0ACB9SC05_9MYRT</name>
<dbReference type="Proteomes" id="UP001057402">
    <property type="component" value="Chromosome 1"/>
</dbReference>
<evidence type="ECO:0000313" key="2">
    <source>
        <dbReference type="Proteomes" id="UP001057402"/>
    </source>
</evidence>
<comment type="caution">
    <text evidence="1">The sequence shown here is derived from an EMBL/GenBank/DDBJ whole genome shotgun (WGS) entry which is preliminary data.</text>
</comment>
<sequence length="212" mass="23243">MQPERASICRTAAYAVYCLADLAYLRSACYARVHMVNRLASRQERVRVCKSCKRAPAAFLCEANSASLCAACDAEVHSANPLARRHHRVPIIFPGRDHGCCNEPPLFLTEETVTVDEEEDKEAALWLLVDQGNSSSAEAEDHYMELKGNGGSRLSCRYQLKQHLFLGLDFEPASKVHPCQRHLCGHPSPAAKGNDQPLLGASGQGGSSAHWN</sequence>
<reference evidence="2" key="1">
    <citation type="journal article" date="2023" name="Front. Plant Sci.">
        <title>Chromosomal-level genome assembly of Melastoma candidum provides insights into trichome evolution.</title>
        <authorList>
            <person name="Zhong Y."/>
            <person name="Wu W."/>
            <person name="Sun C."/>
            <person name="Zou P."/>
            <person name="Liu Y."/>
            <person name="Dai S."/>
            <person name="Zhou R."/>
        </authorList>
    </citation>
    <scope>NUCLEOTIDE SEQUENCE [LARGE SCALE GENOMIC DNA]</scope>
</reference>
<protein>
    <submittedName>
        <fullName evidence="1">Uncharacterized protein</fullName>
    </submittedName>
</protein>
<keyword evidence="2" id="KW-1185">Reference proteome</keyword>
<gene>
    <name evidence="1" type="ORF">MLD38_001258</name>
</gene>